<gene>
    <name evidence="11" type="ORF">WMO75_15005</name>
</gene>
<dbReference type="Proteomes" id="UP001446032">
    <property type="component" value="Unassembled WGS sequence"/>
</dbReference>
<dbReference type="InterPro" id="IPR003660">
    <property type="entry name" value="HAMP_dom"/>
</dbReference>
<dbReference type="PROSITE" id="PS50885">
    <property type="entry name" value="HAMP"/>
    <property type="match status" value="1"/>
</dbReference>
<organism evidence="11 12">
    <name type="scientific">Blautia intestinihominis</name>
    <dbReference type="NCBI Taxonomy" id="3133152"/>
    <lineage>
        <taxon>Bacteria</taxon>
        <taxon>Bacillati</taxon>
        <taxon>Bacillota</taxon>
        <taxon>Clostridia</taxon>
        <taxon>Lachnospirales</taxon>
        <taxon>Lachnospiraceae</taxon>
        <taxon>Blautia</taxon>
    </lineage>
</organism>
<dbReference type="EC" id="2.7.13.3" evidence="3"/>
<evidence type="ECO:0000313" key="11">
    <source>
        <dbReference type="EMBL" id="MEQ2359608.1"/>
    </source>
</evidence>
<dbReference type="InterPro" id="IPR003661">
    <property type="entry name" value="HisK_dim/P_dom"/>
</dbReference>
<comment type="subcellular location">
    <subcellularLocation>
        <location evidence="2">Membrane</location>
    </subcellularLocation>
</comment>
<keyword evidence="8" id="KW-0812">Transmembrane</keyword>
<dbReference type="InterPro" id="IPR036097">
    <property type="entry name" value="HisK_dim/P_sf"/>
</dbReference>
<feature type="domain" description="HAMP" evidence="10">
    <location>
        <begin position="179"/>
        <end position="228"/>
    </location>
</feature>
<evidence type="ECO:0000313" key="12">
    <source>
        <dbReference type="Proteomes" id="UP001446032"/>
    </source>
</evidence>
<comment type="catalytic activity">
    <reaction evidence="1">
        <text>ATP + protein L-histidine = ADP + protein N-phospho-L-histidine.</text>
        <dbReference type="EC" id="2.7.13.3"/>
    </reaction>
</comment>
<keyword evidence="4" id="KW-0597">Phosphoprotein</keyword>
<dbReference type="Gene3D" id="1.10.287.130">
    <property type="match status" value="1"/>
</dbReference>
<evidence type="ECO:0000256" key="4">
    <source>
        <dbReference type="ARBA" id="ARBA00022553"/>
    </source>
</evidence>
<evidence type="ECO:0000256" key="8">
    <source>
        <dbReference type="SAM" id="Phobius"/>
    </source>
</evidence>
<dbReference type="EMBL" id="JBBMEI010000061">
    <property type="protein sequence ID" value="MEQ2359608.1"/>
    <property type="molecule type" value="Genomic_DNA"/>
</dbReference>
<proteinExistence type="predicted"/>
<dbReference type="PANTHER" id="PTHR43547:SF2">
    <property type="entry name" value="HYBRID SIGNAL TRANSDUCTION HISTIDINE KINASE C"/>
    <property type="match status" value="1"/>
</dbReference>
<dbReference type="Gene3D" id="3.30.565.10">
    <property type="entry name" value="Histidine kinase-like ATPase, C-terminal domain"/>
    <property type="match status" value="1"/>
</dbReference>
<dbReference type="InterPro" id="IPR003594">
    <property type="entry name" value="HATPase_dom"/>
</dbReference>
<sequence length="454" mass="51273">MKTFARLIWRYVLTAVGVVLLLLVLTISLLGWISWREGYLQPQREYSYSEIADSMVETDNGMIFGAEHAPEEWMDGYAWAMILDEKGNVKWNYDLPDELDNHYSSSDIASFSRWYLDDYPLFCWSEDYGLFVAGLTKGSLWKYNLYNSPNVLQDIVHGIPLVILGMLLLVLIFCLWIGWRGTKRLRIVAEGLDALADGQTVQLPTDGFTGELAQKLNQTSSHLQKRNEMLVRRDDTRTQWIAGVSHDVRTPLALILGWGEQLEQDSSLPDTVRHKAAGIRTQCEKLRSLIDDLNLTSKLEYGAQPLRKETFTAGPLFRELVAQFYDSPLAENCEITLNQTNAAEHAQISVDRALLARLLENLLSNSVRHNSESVKICIETEIRENFLYLTVIDNGKGYPPEILAALNLQETTENTPHILGLHVVEQIAAAHGGKSIFESNYPSGARTCVWLPLG</sequence>
<feature type="transmembrane region" description="Helical" evidence="8">
    <location>
        <begin position="155"/>
        <end position="177"/>
    </location>
</feature>
<keyword evidence="7" id="KW-0902">Two-component regulatory system</keyword>
<dbReference type="CDD" id="cd00075">
    <property type="entry name" value="HATPase"/>
    <property type="match status" value="1"/>
</dbReference>
<dbReference type="InterPro" id="IPR036890">
    <property type="entry name" value="HATPase_C_sf"/>
</dbReference>
<evidence type="ECO:0000256" key="5">
    <source>
        <dbReference type="ARBA" id="ARBA00022679"/>
    </source>
</evidence>
<dbReference type="CDD" id="cd00082">
    <property type="entry name" value="HisKA"/>
    <property type="match status" value="1"/>
</dbReference>
<dbReference type="SMART" id="SM00387">
    <property type="entry name" value="HATPase_c"/>
    <property type="match status" value="1"/>
</dbReference>
<dbReference type="SUPFAM" id="SSF47384">
    <property type="entry name" value="Homodimeric domain of signal transducing histidine kinase"/>
    <property type="match status" value="1"/>
</dbReference>
<feature type="transmembrane region" description="Helical" evidence="8">
    <location>
        <begin position="12"/>
        <end position="35"/>
    </location>
</feature>
<evidence type="ECO:0000256" key="3">
    <source>
        <dbReference type="ARBA" id="ARBA00012438"/>
    </source>
</evidence>
<keyword evidence="8" id="KW-1133">Transmembrane helix</keyword>
<keyword evidence="8" id="KW-0472">Membrane</keyword>
<dbReference type="Pfam" id="PF00512">
    <property type="entry name" value="HisKA"/>
    <property type="match status" value="1"/>
</dbReference>
<keyword evidence="6 11" id="KW-0418">Kinase</keyword>
<evidence type="ECO:0000256" key="7">
    <source>
        <dbReference type="ARBA" id="ARBA00023012"/>
    </source>
</evidence>
<name>A0ABV1APR6_9FIRM</name>
<accession>A0ABV1APR6</accession>
<keyword evidence="5" id="KW-0808">Transferase</keyword>
<dbReference type="SUPFAM" id="SSF55874">
    <property type="entry name" value="ATPase domain of HSP90 chaperone/DNA topoisomerase II/histidine kinase"/>
    <property type="match status" value="1"/>
</dbReference>
<comment type="caution">
    <text evidence="11">The sequence shown here is derived from an EMBL/GenBank/DDBJ whole genome shotgun (WGS) entry which is preliminary data.</text>
</comment>
<dbReference type="PROSITE" id="PS50109">
    <property type="entry name" value="HIS_KIN"/>
    <property type="match status" value="1"/>
</dbReference>
<dbReference type="RefSeq" id="WP_349078366.1">
    <property type="nucleotide sequence ID" value="NZ_JBBMEI010000061.1"/>
</dbReference>
<protein>
    <recommendedName>
        <fullName evidence="3">histidine kinase</fullName>
        <ecNumber evidence="3">2.7.13.3</ecNumber>
    </recommendedName>
</protein>
<dbReference type="PANTHER" id="PTHR43547">
    <property type="entry name" value="TWO-COMPONENT HISTIDINE KINASE"/>
    <property type="match status" value="1"/>
</dbReference>
<evidence type="ECO:0000256" key="1">
    <source>
        <dbReference type="ARBA" id="ARBA00000085"/>
    </source>
</evidence>
<evidence type="ECO:0000256" key="2">
    <source>
        <dbReference type="ARBA" id="ARBA00004370"/>
    </source>
</evidence>
<feature type="domain" description="Histidine kinase" evidence="9">
    <location>
        <begin position="243"/>
        <end position="454"/>
    </location>
</feature>
<dbReference type="SMART" id="SM00388">
    <property type="entry name" value="HisKA"/>
    <property type="match status" value="1"/>
</dbReference>
<reference evidence="11 12" key="1">
    <citation type="submission" date="2024-03" db="EMBL/GenBank/DDBJ databases">
        <title>Human intestinal bacterial collection.</title>
        <authorList>
            <person name="Pauvert C."/>
            <person name="Hitch T.C.A."/>
            <person name="Clavel T."/>
        </authorList>
    </citation>
    <scope>NUCLEOTIDE SEQUENCE [LARGE SCALE GENOMIC DNA]</scope>
    <source>
        <strain evidence="11 12">CLA-AA-H95</strain>
    </source>
</reference>
<evidence type="ECO:0000256" key="6">
    <source>
        <dbReference type="ARBA" id="ARBA00022777"/>
    </source>
</evidence>
<dbReference type="Pfam" id="PF02518">
    <property type="entry name" value="HATPase_c"/>
    <property type="match status" value="1"/>
</dbReference>
<evidence type="ECO:0000259" key="10">
    <source>
        <dbReference type="PROSITE" id="PS50885"/>
    </source>
</evidence>
<dbReference type="InterPro" id="IPR005467">
    <property type="entry name" value="His_kinase_dom"/>
</dbReference>
<dbReference type="GO" id="GO:0016301">
    <property type="term" value="F:kinase activity"/>
    <property type="evidence" value="ECO:0007669"/>
    <property type="project" value="UniProtKB-KW"/>
</dbReference>
<keyword evidence="12" id="KW-1185">Reference proteome</keyword>
<evidence type="ECO:0000259" key="9">
    <source>
        <dbReference type="PROSITE" id="PS50109"/>
    </source>
</evidence>